<dbReference type="GO" id="GO:0061630">
    <property type="term" value="F:ubiquitin protein ligase activity"/>
    <property type="evidence" value="ECO:0007669"/>
    <property type="project" value="EnsemblFungi"/>
</dbReference>
<dbReference type="OrthoDB" id="1681166at2759"/>
<proteinExistence type="predicted"/>
<evidence type="ECO:0000256" key="5">
    <source>
        <dbReference type="ARBA" id="ARBA00022776"/>
    </source>
</evidence>
<name>A0A1E4TAL9_9ASCO</name>
<evidence type="ECO:0000313" key="11">
    <source>
        <dbReference type="EMBL" id="ODV88802.1"/>
    </source>
</evidence>
<gene>
    <name evidence="11" type="ORF">CANCADRAFT_29261</name>
</gene>
<dbReference type="Pfam" id="PF12861">
    <property type="entry name" value="zf-ANAPC11"/>
    <property type="match status" value="1"/>
</dbReference>
<dbReference type="GO" id="GO:0051301">
    <property type="term" value="P:cell division"/>
    <property type="evidence" value="ECO:0007669"/>
    <property type="project" value="UniProtKB-KW"/>
</dbReference>
<dbReference type="CDD" id="cd16456">
    <property type="entry name" value="RING-H2_APC11"/>
    <property type="match status" value="1"/>
</dbReference>
<evidence type="ECO:0000313" key="12">
    <source>
        <dbReference type="Proteomes" id="UP000095023"/>
    </source>
</evidence>
<keyword evidence="5" id="KW-0498">Mitosis</keyword>
<dbReference type="AlphaFoldDB" id="A0A1E4TAL9"/>
<evidence type="ECO:0000256" key="4">
    <source>
        <dbReference type="ARBA" id="ARBA00022771"/>
    </source>
</evidence>
<dbReference type="PANTHER" id="PTHR11210">
    <property type="entry name" value="RING BOX"/>
    <property type="match status" value="1"/>
</dbReference>
<dbReference type="PROSITE" id="PS50089">
    <property type="entry name" value="ZF_RING_2"/>
    <property type="match status" value="1"/>
</dbReference>
<evidence type="ECO:0000256" key="8">
    <source>
        <dbReference type="ARBA" id="ARBA00023306"/>
    </source>
</evidence>
<dbReference type="InterPro" id="IPR013083">
    <property type="entry name" value="Znf_RING/FYVE/PHD"/>
</dbReference>
<organism evidence="11 12">
    <name type="scientific">Tortispora caseinolytica NRRL Y-17796</name>
    <dbReference type="NCBI Taxonomy" id="767744"/>
    <lineage>
        <taxon>Eukaryota</taxon>
        <taxon>Fungi</taxon>
        <taxon>Dikarya</taxon>
        <taxon>Ascomycota</taxon>
        <taxon>Saccharomycotina</taxon>
        <taxon>Trigonopsidomycetes</taxon>
        <taxon>Trigonopsidales</taxon>
        <taxon>Trigonopsidaceae</taxon>
        <taxon>Tortispora</taxon>
    </lineage>
</organism>
<dbReference type="InterPro" id="IPR001841">
    <property type="entry name" value="Znf_RING"/>
</dbReference>
<evidence type="ECO:0000256" key="2">
    <source>
        <dbReference type="ARBA" id="ARBA00022618"/>
    </source>
</evidence>
<keyword evidence="3" id="KW-0479">Metal-binding</keyword>
<dbReference type="GO" id="GO:0097602">
    <property type="term" value="F:cullin family protein binding"/>
    <property type="evidence" value="ECO:0007669"/>
    <property type="project" value="InterPro"/>
</dbReference>
<keyword evidence="6" id="KW-0833">Ubl conjugation pathway</keyword>
<dbReference type="GO" id="GO:0031145">
    <property type="term" value="P:anaphase-promoting complex-dependent catabolic process"/>
    <property type="evidence" value="ECO:0007669"/>
    <property type="project" value="EnsemblFungi"/>
</dbReference>
<keyword evidence="7" id="KW-0862">Zinc</keyword>
<dbReference type="GO" id="GO:0005680">
    <property type="term" value="C:anaphase-promoting complex"/>
    <property type="evidence" value="ECO:0007669"/>
    <property type="project" value="EnsemblFungi"/>
</dbReference>
<evidence type="ECO:0000256" key="6">
    <source>
        <dbReference type="ARBA" id="ARBA00022786"/>
    </source>
</evidence>
<keyword evidence="2" id="KW-0132">Cell division</keyword>
<keyword evidence="4 9" id="KW-0863">Zinc-finger</keyword>
<evidence type="ECO:0000256" key="9">
    <source>
        <dbReference type="PROSITE-ProRule" id="PRU00175"/>
    </source>
</evidence>
<evidence type="ECO:0000256" key="1">
    <source>
        <dbReference type="ARBA" id="ARBA00013928"/>
    </source>
</evidence>
<dbReference type="InterPro" id="IPR024991">
    <property type="entry name" value="RING-H2_APC11"/>
</dbReference>
<dbReference type="GO" id="GO:0016567">
    <property type="term" value="P:protein ubiquitination"/>
    <property type="evidence" value="ECO:0007669"/>
    <property type="project" value="EnsemblFungi"/>
</dbReference>
<feature type="domain" description="RING-type" evidence="10">
    <location>
        <begin position="24"/>
        <end position="78"/>
    </location>
</feature>
<protein>
    <recommendedName>
        <fullName evidence="1">Anaphase-promoting complex subunit 11</fullName>
    </recommendedName>
</protein>
<dbReference type="SUPFAM" id="SSF57850">
    <property type="entry name" value="RING/U-box"/>
    <property type="match status" value="1"/>
</dbReference>
<dbReference type="InterPro" id="IPR051031">
    <property type="entry name" value="RING-box_E3_Ubiquitin_Ligase"/>
</dbReference>
<keyword evidence="8" id="KW-0131">Cell cycle</keyword>
<sequence>MKVHIENWQGVAAWHWDVPDEEVCGICRANFDNTCPGCKYPGDGCPLLVGTCSHSFHEHCLVKWVMLETSRGLCPMCRQPFVEGERTRVLRQGRDLDLLDSDE</sequence>
<dbReference type="Proteomes" id="UP000095023">
    <property type="component" value="Unassembled WGS sequence"/>
</dbReference>
<evidence type="ECO:0000256" key="7">
    <source>
        <dbReference type="ARBA" id="ARBA00022833"/>
    </source>
</evidence>
<reference evidence="12" key="1">
    <citation type="submission" date="2016-02" db="EMBL/GenBank/DDBJ databases">
        <title>Comparative genomics of biotechnologically important yeasts.</title>
        <authorList>
            <consortium name="DOE Joint Genome Institute"/>
            <person name="Riley R."/>
            <person name="Haridas S."/>
            <person name="Wolfe K.H."/>
            <person name="Lopes M.R."/>
            <person name="Hittinger C.T."/>
            <person name="Goker M."/>
            <person name="Salamov A."/>
            <person name="Wisecaver J."/>
            <person name="Long T.M."/>
            <person name="Aerts A.L."/>
            <person name="Barry K."/>
            <person name="Choi C."/>
            <person name="Clum A."/>
            <person name="Coughlan A.Y."/>
            <person name="Deshpande S."/>
            <person name="Douglass A.P."/>
            <person name="Hanson S.J."/>
            <person name="Klenk H.-P."/>
            <person name="Labutti K."/>
            <person name="Lapidus A."/>
            <person name="Lindquist E."/>
            <person name="Lipzen A."/>
            <person name="Meier-Kolthoff J.P."/>
            <person name="Ohm R.A."/>
            <person name="Otillar R.P."/>
            <person name="Pangilinan J."/>
            <person name="Peng Y."/>
            <person name="Rokas A."/>
            <person name="Rosa C.A."/>
            <person name="Scheuner C."/>
            <person name="Sibirny A.A."/>
            <person name="Slot J.C."/>
            <person name="Stielow J.B."/>
            <person name="Sun H."/>
            <person name="Kurtzman C.P."/>
            <person name="Blackwell M."/>
            <person name="Jeffries T.W."/>
            <person name="Grigoriev I.V."/>
        </authorList>
    </citation>
    <scope>NUCLEOTIDE SEQUENCE [LARGE SCALE GENOMIC DNA]</scope>
    <source>
        <strain evidence="12">NRRL Y-17796</strain>
    </source>
</reference>
<dbReference type="GO" id="GO:0008270">
    <property type="term" value="F:zinc ion binding"/>
    <property type="evidence" value="ECO:0007669"/>
    <property type="project" value="UniProtKB-KW"/>
</dbReference>
<keyword evidence="12" id="KW-1185">Reference proteome</keyword>
<evidence type="ECO:0000259" key="10">
    <source>
        <dbReference type="PROSITE" id="PS50089"/>
    </source>
</evidence>
<evidence type="ECO:0000256" key="3">
    <source>
        <dbReference type="ARBA" id="ARBA00022723"/>
    </source>
</evidence>
<dbReference type="Gene3D" id="3.30.40.10">
    <property type="entry name" value="Zinc/RING finger domain, C3HC4 (zinc finger)"/>
    <property type="match status" value="1"/>
</dbReference>
<dbReference type="EMBL" id="KV453843">
    <property type="protein sequence ID" value="ODV88802.1"/>
    <property type="molecule type" value="Genomic_DNA"/>
</dbReference>
<accession>A0A1E4TAL9</accession>